<name>A0A421DRC3_9GAMM</name>
<reference evidence="1 2" key="1">
    <citation type="submission" date="2016-09" db="EMBL/GenBank/DDBJ databases">
        <authorList>
            <person name="Doonan J."/>
            <person name="Pachebat J.A."/>
            <person name="Golyshin P.N."/>
            <person name="Denman S."/>
            <person name="Mcdonald J.E."/>
        </authorList>
    </citation>
    <scope>NUCLEOTIDE SEQUENCE [LARGE SCALE GENOMIC DNA]</scope>
    <source>
        <strain evidence="1 2">NCPPB 3934</strain>
    </source>
</reference>
<proteinExistence type="predicted"/>
<evidence type="ECO:0000313" key="2">
    <source>
        <dbReference type="Proteomes" id="UP000285648"/>
    </source>
</evidence>
<dbReference type="OrthoDB" id="9877314at2"/>
<gene>
    <name evidence="1" type="ORF">BIY29_05560</name>
</gene>
<protein>
    <submittedName>
        <fullName evidence="1">Uncharacterized protein</fullName>
    </submittedName>
</protein>
<evidence type="ECO:0000313" key="1">
    <source>
        <dbReference type="EMBL" id="RLM26523.1"/>
    </source>
</evidence>
<dbReference type="Proteomes" id="UP000285648">
    <property type="component" value="Unassembled WGS sequence"/>
</dbReference>
<organism evidence="1 2">
    <name type="scientific">Brenneria alni</name>
    <dbReference type="NCBI Taxonomy" id="71656"/>
    <lineage>
        <taxon>Bacteria</taxon>
        <taxon>Pseudomonadati</taxon>
        <taxon>Pseudomonadota</taxon>
        <taxon>Gammaproteobacteria</taxon>
        <taxon>Enterobacterales</taxon>
        <taxon>Pectobacteriaceae</taxon>
        <taxon>Brenneria</taxon>
    </lineage>
</organism>
<dbReference type="AlphaFoldDB" id="A0A421DRC3"/>
<comment type="caution">
    <text evidence="1">The sequence shown here is derived from an EMBL/GenBank/DDBJ whole genome shotgun (WGS) entry which is preliminary data.</text>
</comment>
<sequence length="73" mass="8420">MRKSKIRAWKPCRVMSGDHVGKTVTPFRYCRASERITDPRLHGGYPVMFPTDVWLCENGRVVMALRPETLKGE</sequence>
<keyword evidence="2" id="KW-1185">Reference proteome</keyword>
<dbReference type="RefSeq" id="WP_121574192.1">
    <property type="nucleotide sequence ID" value="NZ_MJLZ01000008.1"/>
</dbReference>
<dbReference type="EMBL" id="MJLZ01000008">
    <property type="protein sequence ID" value="RLM26523.1"/>
    <property type="molecule type" value="Genomic_DNA"/>
</dbReference>
<accession>A0A421DRC3</accession>